<comment type="caution">
    <text evidence="5">The sequence shown here is derived from an EMBL/GenBank/DDBJ whole genome shotgun (WGS) entry which is preliminary data.</text>
</comment>
<dbReference type="Pfam" id="PF07993">
    <property type="entry name" value="NAD_binding_4"/>
    <property type="match status" value="1"/>
</dbReference>
<dbReference type="InterPro" id="IPR029058">
    <property type="entry name" value="AB_hydrolase_fold"/>
</dbReference>
<dbReference type="CDD" id="cd05235">
    <property type="entry name" value="SDR_e1"/>
    <property type="match status" value="1"/>
</dbReference>
<reference evidence="5 6" key="1">
    <citation type="submission" date="2023-05" db="EMBL/GenBank/DDBJ databases">
        <title>Actinoplanes sp. NEAU-A12 genome sequencing.</title>
        <authorList>
            <person name="Wang Z.-S."/>
        </authorList>
    </citation>
    <scope>NUCLEOTIDE SEQUENCE [LARGE SCALE GENOMIC DNA]</scope>
    <source>
        <strain evidence="5 6">NEAU-A12</strain>
    </source>
</reference>
<evidence type="ECO:0000256" key="3">
    <source>
        <dbReference type="SAM" id="MobiDB-lite"/>
    </source>
</evidence>
<evidence type="ECO:0000313" key="5">
    <source>
        <dbReference type="EMBL" id="MDI6104228.1"/>
    </source>
</evidence>
<dbReference type="InterPro" id="IPR036291">
    <property type="entry name" value="NAD(P)-bd_dom_sf"/>
</dbReference>
<dbReference type="Pfam" id="PF13193">
    <property type="entry name" value="AMP-binding_C"/>
    <property type="match status" value="1"/>
</dbReference>
<evidence type="ECO:0000256" key="2">
    <source>
        <dbReference type="ARBA" id="ARBA00022553"/>
    </source>
</evidence>
<dbReference type="NCBIfam" id="TIGR01746">
    <property type="entry name" value="Thioester-redct"/>
    <property type="match status" value="1"/>
</dbReference>
<dbReference type="Pfam" id="PF00550">
    <property type="entry name" value="PP-binding"/>
    <property type="match status" value="1"/>
</dbReference>
<dbReference type="InterPro" id="IPR010071">
    <property type="entry name" value="AA_adenyl_dom"/>
</dbReference>
<keyword evidence="5" id="KW-0560">Oxidoreductase</keyword>
<dbReference type="InterPro" id="IPR045851">
    <property type="entry name" value="AMP-bd_C_sf"/>
</dbReference>
<keyword evidence="2" id="KW-0597">Phosphoprotein</keyword>
<gene>
    <name evidence="5" type="ORF">QLQ12_37120</name>
</gene>
<dbReference type="InterPro" id="IPR010080">
    <property type="entry name" value="Thioester_reductase-like_dom"/>
</dbReference>
<dbReference type="PANTHER" id="PTHR44845">
    <property type="entry name" value="CARRIER DOMAIN-CONTAINING PROTEIN"/>
    <property type="match status" value="1"/>
</dbReference>
<dbReference type="InterPro" id="IPR013120">
    <property type="entry name" value="FAR_NAD-bd"/>
</dbReference>
<proteinExistence type="predicted"/>
<dbReference type="Gene3D" id="3.40.50.720">
    <property type="entry name" value="NAD(P)-binding Rossmann-like Domain"/>
    <property type="match status" value="1"/>
</dbReference>
<dbReference type="Gene3D" id="3.30.300.30">
    <property type="match status" value="1"/>
</dbReference>
<organism evidence="5 6">
    <name type="scientific">Actinoplanes sandaracinus</name>
    <dbReference type="NCBI Taxonomy" id="3045177"/>
    <lineage>
        <taxon>Bacteria</taxon>
        <taxon>Bacillati</taxon>
        <taxon>Actinomycetota</taxon>
        <taxon>Actinomycetes</taxon>
        <taxon>Micromonosporales</taxon>
        <taxon>Micromonosporaceae</taxon>
        <taxon>Actinoplanes</taxon>
    </lineage>
</organism>
<dbReference type="InterPro" id="IPR020845">
    <property type="entry name" value="AMP-binding_CS"/>
</dbReference>
<feature type="region of interest" description="Disordered" evidence="3">
    <location>
        <begin position="144"/>
        <end position="165"/>
    </location>
</feature>
<dbReference type="Gene3D" id="3.40.50.980">
    <property type="match status" value="2"/>
</dbReference>
<dbReference type="EC" id="1.1.1.-" evidence="5"/>
<evidence type="ECO:0000256" key="1">
    <source>
        <dbReference type="ARBA" id="ARBA00022450"/>
    </source>
</evidence>
<dbReference type="InterPro" id="IPR025110">
    <property type="entry name" value="AMP-bd_C"/>
</dbReference>
<dbReference type="InterPro" id="IPR009081">
    <property type="entry name" value="PP-bd_ACP"/>
</dbReference>
<dbReference type="GO" id="GO:0016491">
    <property type="term" value="F:oxidoreductase activity"/>
    <property type="evidence" value="ECO:0007669"/>
    <property type="project" value="UniProtKB-KW"/>
</dbReference>
<dbReference type="Gene3D" id="3.40.50.1820">
    <property type="entry name" value="alpha/beta hydrolase"/>
    <property type="match status" value="1"/>
</dbReference>
<dbReference type="SUPFAM" id="SSF56801">
    <property type="entry name" value="Acetyl-CoA synthetase-like"/>
    <property type="match status" value="1"/>
</dbReference>
<keyword evidence="1" id="KW-0596">Phosphopantetheine</keyword>
<accession>A0ABT6WWV3</accession>
<dbReference type="SUPFAM" id="SSF47336">
    <property type="entry name" value="ACP-like"/>
    <property type="match status" value="1"/>
</dbReference>
<dbReference type="InterPro" id="IPR000873">
    <property type="entry name" value="AMP-dep_synth/lig_dom"/>
</dbReference>
<dbReference type="EMBL" id="JASCTH010000031">
    <property type="protein sequence ID" value="MDI6104228.1"/>
    <property type="molecule type" value="Genomic_DNA"/>
</dbReference>
<dbReference type="InterPro" id="IPR036736">
    <property type="entry name" value="ACP-like_sf"/>
</dbReference>
<dbReference type="PANTHER" id="PTHR44845:SF6">
    <property type="entry name" value="BETA-ALANINE-ACTIVATING ENZYME"/>
    <property type="match status" value="1"/>
</dbReference>
<evidence type="ECO:0000259" key="4">
    <source>
        <dbReference type="PROSITE" id="PS50075"/>
    </source>
</evidence>
<dbReference type="PROSITE" id="PS50075">
    <property type="entry name" value="CARRIER"/>
    <property type="match status" value="1"/>
</dbReference>
<keyword evidence="6" id="KW-1185">Reference proteome</keyword>
<name>A0ABT6WWV3_9ACTN</name>
<dbReference type="CDD" id="cd12117">
    <property type="entry name" value="A_NRPS_Srf_like"/>
    <property type="match status" value="1"/>
</dbReference>
<dbReference type="Pfam" id="PF00501">
    <property type="entry name" value="AMP-binding"/>
    <property type="match status" value="1"/>
</dbReference>
<dbReference type="Gene3D" id="2.30.38.10">
    <property type="entry name" value="Luciferase, Domain 3"/>
    <property type="match status" value="1"/>
</dbReference>
<dbReference type="PROSITE" id="PS00455">
    <property type="entry name" value="AMP_BINDING"/>
    <property type="match status" value="1"/>
</dbReference>
<feature type="domain" description="Carrier" evidence="4">
    <location>
        <begin position="544"/>
        <end position="626"/>
    </location>
</feature>
<protein>
    <submittedName>
        <fullName evidence="5">Amino acid adenylation domain-containing SDR family oxidoreductase</fullName>
        <ecNumber evidence="5">1.1.1.-</ecNumber>
    </submittedName>
</protein>
<dbReference type="Proteomes" id="UP001241758">
    <property type="component" value="Unassembled WGS sequence"/>
</dbReference>
<evidence type="ECO:0000313" key="6">
    <source>
        <dbReference type="Proteomes" id="UP001241758"/>
    </source>
</evidence>
<dbReference type="RefSeq" id="WP_282765556.1">
    <property type="nucleotide sequence ID" value="NZ_JASCTH010000031.1"/>
</dbReference>
<dbReference type="SUPFAM" id="SSF51735">
    <property type="entry name" value="NAD(P)-binding Rossmann-fold domains"/>
    <property type="match status" value="1"/>
</dbReference>
<sequence>MIVDDSGETPPQTRWFGQVADYPDQSSIPELFAGQVAAAPGATAVVDGDRRITYAELDRWSDGLAARLSEVGVRAGDAVGLLGGRCLESPAGMLAILKAGATYVPLDPTDPAVRLQTLTGELGIRHLVRLPDTAGVLEDARSVAAADHRDGGPRPPDPGTGGGDPAYVMFTSGSTGVPKAVEVPHRAVARLVIGADYLQITAADRVAHTGHPAFDASVFEVWGALLNGAGLVIVDQPTLLDPALLHRLFSEEAVTVAWLTAGVFHQCARTLPGMFAGLRCVIAGGDVLDPALVRGVLASGPPQRLLNGYGPTENTAFSTTHHIVDVPEGTARIPIGRPVSNSTCYIVDEDGDPVPVGVEGELWVGGDGVARGYANDPAQTAARFLPDRRGRRSGARLFRTGDRARWLPNGDIDFLGRLDRMVKVRGFRIELDEIETVLAGSDGVAAAAVVVAGDDPDTRTIVAYYQPAPPATRDGDAGGPGGPTATDLGAYLAARLPRFMLPARIVRLDRLPLAGTGKIDRGSLAALAVRGGDRPSTPVPADRRPATPIEVGLARLWVEVLDLEPHEVSLDDSFFDLGGNSLLAARLFVRLQTMFGVDQSQSRVLTSRLLADPTLAGCAEAVREARAGLLDRDSAAMDAEFRRESGLDTVVTAAPGANTRPPVVTRPRSPADELDTAATRFSGGPVLLTGGTGFLGSYLLRRLLTVTDADIHCLVRAGDAEHARRRLAAGQQRYRLGDLPDDRVHPLAGDLGRPALGLTAAAFDELAGRVDLVLHAGAYVNFVYPYSPLAPVTVGGTRELVRLAMPRRVPVHFVSTLAVLAGFGAAGVRDVSEDTPLAYPEHLFMGYTETKWVAETVLGRAASEGLPVGIHRPYEISGDLARGAWNLENATCALLRLIVDLRIAPDAGIPLDLVPVDVLAAQIVHIALTRTTETRTYHLTNPRPATLSDMTEVLRGHGYQVRTLPFDEWVTRAVAFVAEHPRHPFTPFMPLWVDRSPRSGLVVKQMYFADHFPHFSRSNTERALAGSSIAMPPVDTALLDHYVRFFQRSGYFPAPDGGRPVAGSRSGAA</sequence>
<dbReference type="NCBIfam" id="TIGR01733">
    <property type="entry name" value="AA-adenyl-dom"/>
    <property type="match status" value="1"/>
</dbReference>